<protein>
    <submittedName>
        <fullName evidence="3">Probable DNA repair protein</fullName>
    </submittedName>
</protein>
<name>A0A450WL31_9GAMM</name>
<proteinExistence type="predicted"/>
<feature type="compositionally biased region" description="Low complexity" evidence="1">
    <location>
        <begin position="211"/>
        <end position="232"/>
    </location>
</feature>
<dbReference type="EMBL" id="CAADFM010000179">
    <property type="protein sequence ID" value="VFK17753.1"/>
    <property type="molecule type" value="Genomic_DNA"/>
</dbReference>
<feature type="region of interest" description="Disordered" evidence="1">
    <location>
        <begin position="209"/>
        <end position="232"/>
    </location>
</feature>
<dbReference type="Pfam" id="PF12705">
    <property type="entry name" value="PDDEXK_1"/>
    <property type="match status" value="1"/>
</dbReference>
<sequence length="930" mass="102684">MTHHLDKVLRHALDDGSAVLTVNRRLARSLRLAYDAEKRADGALSWETPDILSLSAWTRRGWEEYGSETPLPVLLGPVQEQALWERIIREGDEAGEARVLLPIRMAQDARVAWMRIKAWRIPDSDMDSHPAAGGIDTMFSRWAQTFSRRCETHQWIDSACALDRLIRAIRAQAFRVGPMVLVGFEEFTPQQQDLLDALGARAKVLPDEEIPPSATRVSRSSSSASDLSPAARISLPDQEQELEYAARWARALLEGGAPDPIGIAVPGLAGMRPTVARVFQEILCPEALEPHADVPRPFQISLGQPLMEAAPIRDAMLALGLAEGAHPLPIFSRLLLSPYFAGAKTEFTSRARLDVSLRAMGEPWLTLETICRHLDSNRESKDQANREGQNWSLTKGEASPLLAGLPRMSTALRPPRQMPSQWARAFAEWLSWLGWPGERALDGDEYQAVAAFYELLAEFARLDLVLAEQDFQDAWFRLRQMATMQLFQPDSNLTPPNLAPVRILDISEIAGLWFSHLWVLGLHAEAWPAAPRPNPFLAEDVQQRLGMPGGGPDIELARARRATEQILASAGQVIVSYPRSDGDLARYPSPLIAGLPEMAAREIPQSPLLDIVQRFSGENGTAAERLFDERGPAIGHDEPITGGARIWRDQAACPFRAFATHRLGAVALGVPGIGPDHLLRGMVTHRALELIWRELRDSEQLLSMTDDTLRAKVSEVVGLALGEAARRRPETFRGNRAWKLEQARLEALIMAWLEHEKGRPPFTVVAREREWVVSFGGAPVVIRVDRVDRMEGGGHLLLDYKTGDAGIGGWFGERPAEPQLPLYAVLDGYDGIGFALVHRGGIGFEGIARIKDMAPGIETIQGTGNRVAKGFQDWDALRGEWHRILLSLAEAFARGDAAVDPKSPQESCRNCELPSLCRIHGILCKGGLAG</sequence>
<gene>
    <name evidence="3" type="ORF">BECKLPF1236A_GA0070988_101794</name>
    <name evidence="4" type="ORF">BECKLPF1236C_GA0070990_101754</name>
</gene>
<dbReference type="InterPro" id="IPR038726">
    <property type="entry name" value="PDDEXK_AddAB-type"/>
</dbReference>
<feature type="domain" description="PD-(D/E)XK endonuclease-like" evidence="2">
    <location>
        <begin position="651"/>
        <end position="918"/>
    </location>
</feature>
<dbReference type="EMBL" id="CAADFP010000175">
    <property type="protein sequence ID" value="VFK32669.1"/>
    <property type="molecule type" value="Genomic_DNA"/>
</dbReference>
<dbReference type="SUPFAM" id="SSF52540">
    <property type="entry name" value="P-loop containing nucleoside triphosphate hydrolases"/>
    <property type="match status" value="1"/>
</dbReference>
<dbReference type="InterPro" id="IPR019925">
    <property type="entry name" value="DNA_repair_protein_predicted"/>
</dbReference>
<dbReference type="AlphaFoldDB" id="A0A450WL31"/>
<dbReference type="InterPro" id="IPR027417">
    <property type="entry name" value="P-loop_NTPase"/>
</dbReference>
<evidence type="ECO:0000256" key="1">
    <source>
        <dbReference type="SAM" id="MobiDB-lite"/>
    </source>
</evidence>
<accession>A0A450WL31</accession>
<organism evidence="3">
    <name type="scientific">Candidatus Kentrum sp. LPFa</name>
    <dbReference type="NCBI Taxonomy" id="2126335"/>
    <lineage>
        <taxon>Bacteria</taxon>
        <taxon>Pseudomonadati</taxon>
        <taxon>Pseudomonadota</taxon>
        <taxon>Gammaproteobacteria</taxon>
        <taxon>Candidatus Kentrum</taxon>
    </lineage>
</organism>
<evidence type="ECO:0000259" key="2">
    <source>
        <dbReference type="Pfam" id="PF12705"/>
    </source>
</evidence>
<evidence type="ECO:0000313" key="4">
    <source>
        <dbReference type="EMBL" id="VFK32669.1"/>
    </source>
</evidence>
<evidence type="ECO:0000313" key="3">
    <source>
        <dbReference type="EMBL" id="VFK17753.1"/>
    </source>
</evidence>
<dbReference type="Gene3D" id="3.40.50.300">
    <property type="entry name" value="P-loop containing nucleotide triphosphate hydrolases"/>
    <property type="match status" value="1"/>
</dbReference>
<reference evidence="3" key="1">
    <citation type="submission" date="2019-02" db="EMBL/GenBank/DDBJ databases">
        <authorList>
            <person name="Gruber-Vodicka R. H."/>
            <person name="Seah K. B. B."/>
        </authorList>
    </citation>
    <scope>NUCLEOTIDE SEQUENCE</scope>
    <source>
        <strain evidence="3">BECK_S312</strain>
        <strain evidence="4">BECK_S426</strain>
    </source>
</reference>
<dbReference type="NCBIfam" id="TIGR03623">
    <property type="entry name" value="probable DNA repair protein"/>
    <property type="match status" value="1"/>
</dbReference>